<evidence type="ECO:0000313" key="1">
    <source>
        <dbReference type="EMBL" id="GAA4849025.1"/>
    </source>
</evidence>
<comment type="caution">
    <text evidence="1">The sequence shown here is derived from an EMBL/GenBank/DDBJ whole genome shotgun (WGS) entry which is preliminary data.</text>
</comment>
<sequence length="198" mass="23014">MKILISLLLIVTFFSCDRNTSSQDSKANINTSIKNDTTIQQGETIPNSLLEFINDQLPNYRIPEQSEYANIYSEKIENSQYPYFTEGAFNQDSLTDYALLLLSEVQGGFEISVFVFVTKQNNDYDYFKCYTEKQKKEFRLADELSFVNAAYSQHTQEQLNTDGDALLYIGWRSLGDIQAHFWLKQSELRMEFAEEYTD</sequence>
<proteinExistence type="predicted"/>
<protein>
    <submittedName>
        <fullName evidence="1">Uncharacterized protein</fullName>
    </submittedName>
</protein>
<keyword evidence="2" id="KW-1185">Reference proteome</keyword>
<reference evidence="2" key="1">
    <citation type="journal article" date="2019" name="Int. J. Syst. Evol. Microbiol.">
        <title>The Global Catalogue of Microorganisms (GCM) 10K type strain sequencing project: providing services to taxonomists for standard genome sequencing and annotation.</title>
        <authorList>
            <consortium name="The Broad Institute Genomics Platform"/>
            <consortium name="The Broad Institute Genome Sequencing Center for Infectious Disease"/>
            <person name="Wu L."/>
            <person name="Ma J."/>
        </authorList>
    </citation>
    <scope>NUCLEOTIDE SEQUENCE [LARGE SCALE GENOMIC DNA]</scope>
    <source>
        <strain evidence="2">JCM 18326</strain>
    </source>
</reference>
<gene>
    <name evidence="1" type="ORF">GCM10023331_37160</name>
</gene>
<evidence type="ECO:0000313" key="2">
    <source>
        <dbReference type="Proteomes" id="UP001500298"/>
    </source>
</evidence>
<dbReference type="Proteomes" id="UP001500298">
    <property type="component" value="Unassembled WGS sequence"/>
</dbReference>
<name>A0ABP9DLS5_9BACT</name>
<organism evidence="1 2">
    <name type="scientific">Algivirga pacifica</name>
    <dbReference type="NCBI Taxonomy" id="1162670"/>
    <lineage>
        <taxon>Bacteria</taxon>
        <taxon>Pseudomonadati</taxon>
        <taxon>Bacteroidota</taxon>
        <taxon>Cytophagia</taxon>
        <taxon>Cytophagales</taxon>
        <taxon>Flammeovirgaceae</taxon>
        <taxon>Algivirga</taxon>
    </lineage>
</organism>
<accession>A0ABP9DLS5</accession>
<dbReference type="RefSeq" id="WP_345374585.1">
    <property type="nucleotide sequence ID" value="NZ_BAABJX010000061.1"/>
</dbReference>
<dbReference type="PROSITE" id="PS51257">
    <property type="entry name" value="PROKAR_LIPOPROTEIN"/>
    <property type="match status" value="1"/>
</dbReference>
<dbReference type="EMBL" id="BAABJX010000061">
    <property type="protein sequence ID" value="GAA4849025.1"/>
    <property type="molecule type" value="Genomic_DNA"/>
</dbReference>